<dbReference type="InterPro" id="IPR000653">
    <property type="entry name" value="DegT/StrS_aminotransferase"/>
</dbReference>
<dbReference type="PANTHER" id="PTHR30244:SF36">
    <property type="entry name" value="3-OXO-GLUCOSE-6-PHOSPHATE:GLUTAMATE AMINOTRANSFERASE"/>
    <property type="match status" value="1"/>
</dbReference>
<dbReference type="Pfam" id="PF01041">
    <property type="entry name" value="DegT_DnrJ_EryC1"/>
    <property type="match status" value="1"/>
</dbReference>
<evidence type="ECO:0000313" key="7">
    <source>
        <dbReference type="Proteomes" id="UP000178721"/>
    </source>
</evidence>
<protein>
    <recommendedName>
        <fullName evidence="8">Erythromycin biosynthesis sensory transduction protein eryC1</fullName>
    </recommendedName>
</protein>
<reference evidence="6 7" key="1">
    <citation type="journal article" date="2016" name="Nat. Commun.">
        <title>Thousands of microbial genomes shed light on interconnected biogeochemical processes in an aquifer system.</title>
        <authorList>
            <person name="Anantharaman K."/>
            <person name="Brown C.T."/>
            <person name="Hug L.A."/>
            <person name="Sharon I."/>
            <person name="Castelle C.J."/>
            <person name="Probst A.J."/>
            <person name="Thomas B.C."/>
            <person name="Singh A."/>
            <person name="Wilkins M.J."/>
            <person name="Karaoz U."/>
            <person name="Brodie E.L."/>
            <person name="Williams K.H."/>
            <person name="Hubbard S.S."/>
            <person name="Banfield J.F."/>
        </authorList>
    </citation>
    <scope>NUCLEOTIDE SEQUENCE [LARGE SCALE GENOMIC DNA]</scope>
</reference>
<dbReference type="GO" id="GO:0008483">
    <property type="term" value="F:transaminase activity"/>
    <property type="evidence" value="ECO:0007669"/>
    <property type="project" value="TreeGrafter"/>
</dbReference>
<dbReference type="GO" id="GO:0030170">
    <property type="term" value="F:pyridoxal phosphate binding"/>
    <property type="evidence" value="ECO:0007669"/>
    <property type="project" value="UniProtKB-ARBA"/>
</dbReference>
<evidence type="ECO:0000256" key="1">
    <source>
        <dbReference type="ARBA" id="ARBA00022898"/>
    </source>
</evidence>
<dbReference type="GO" id="GO:0000271">
    <property type="term" value="P:polysaccharide biosynthetic process"/>
    <property type="evidence" value="ECO:0007669"/>
    <property type="project" value="TreeGrafter"/>
</dbReference>
<evidence type="ECO:0000256" key="4">
    <source>
        <dbReference type="PIRSR" id="PIRSR000390-2"/>
    </source>
</evidence>
<feature type="modified residue" description="N6-(pyridoxal phosphate)lysine" evidence="4">
    <location>
        <position position="195"/>
    </location>
</feature>
<dbReference type="FunFam" id="3.40.640.10:FF:000089">
    <property type="entry name" value="Aminotransferase, DegT/DnrJ/EryC1/StrS family"/>
    <property type="match status" value="1"/>
</dbReference>
<dbReference type="PIRSF" id="PIRSF000390">
    <property type="entry name" value="PLP_StrS"/>
    <property type="match status" value="1"/>
</dbReference>
<dbReference type="PANTHER" id="PTHR30244">
    <property type="entry name" value="TRANSAMINASE"/>
    <property type="match status" value="1"/>
</dbReference>
<dbReference type="InterPro" id="IPR015421">
    <property type="entry name" value="PyrdxlP-dep_Trfase_major"/>
</dbReference>
<evidence type="ECO:0000256" key="3">
    <source>
        <dbReference type="PIRSR" id="PIRSR000390-1"/>
    </source>
</evidence>
<dbReference type="Proteomes" id="UP000178721">
    <property type="component" value="Unassembled WGS sequence"/>
</dbReference>
<feature type="active site" description="Proton acceptor" evidence="3">
    <location>
        <position position="195"/>
    </location>
</feature>
<comment type="similarity">
    <text evidence="2 5">Belongs to the DegT/DnrJ/EryC1 family.</text>
</comment>
<keyword evidence="1 4" id="KW-0663">Pyridoxal phosphate</keyword>
<comment type="caution">
    <text evidence="6">The sequence shown here is derived from an EMBL/GenBank/DDBJ whole genome shotgun (WGS) entry which is preliminary data.</text>
</comment>
<dbReference type="AlphaFoldDB" id="A0A1G2E2N0"/>
<gene>
    <name evidence="6" type="ORF">A2654_02200</name>
</gene>
<dbReference type="InterPro" id="IPR015424">
    <property type="entry name" value="PyrdxlP-dep_Trfase"/>
</dbReference>
<organism evidence="6 7">
    <name type="scientific">Candidatus Nealsonbacteria bacterium RIFCSPHIGHO2_01_FULL_43_31</name>
    <dbReference type="NCBI Taxonomy" id="1801665"/>
    <lineage>
        <taxon>Bacteria</taxon>
        <taxon>Candidatus Nealsoniibacteriota</taxon>
    </lineage>
</organism>
<name>A0A1G2E2N0_9BACT</name>
<sequence length="376" mass="42155">MKKTKSTIGSKIPFVNLRKQYRGIKKEIDGAIKEVLGKGQFVLGDQVNQFEKEFARYCGSKYAIGVASGTDALELSLRALGVKEGDEVITAPNSAVATAMAILAVGAKPVFVDIESGTLNINPELVERSITSKTKVILPVHLFGNPAEMDKILKIAKKHKLAVIEDACQAHGAKYLAKKAGTWGKMGCFSFYQTKNLGAYGDGGAVVTNDKRLYKILLALRQYGWNEKKESEMFGRNSRLDEIQAAVLRVKLRHLNDWTQKRRQIAKSYGRLLKKTPLKLPTENGFHVFHLYVVQTPLRNKLKSFLEKRGIKTTVHYPVIIPSQPYFSKLGYKNNCCPEAEKINSKILSLPIYPEMTTTEVKKICQTIKEFFKIKI</sequence>
<dbReference type="Gene3D" id="3.90.1150.10">
    <property type="entry name" value="Aspartate Aminotransferase, domain 1"/>
    <property type="match status" value="1"/>
</dbReference>
<accession>A0A1G2E2N0</accession>
<evidence type="ECO:0000313" key="6">
    <source>
        <dbReference type="EMBL" id="OGZ20005.1"/>
    </source>
</evidence>
<dbReference type="SUPFAM" id="SSF53383">
    <property type="entry name" value="PLP-dependent transferases"/>
    <property type="match status" value="1"/>
</dbReference>
<evidence type="ECO:0000256" key="2">
    <source>
        <dbReference type="ARBA" id="ARBA00037999"/>
    </source>
</evidence>
<evidence type="ECO:0000256" key="5">
    <source>
        <dbReference type="RuleBase" id="RU004508"/>
    </source>
</evidence>
<proteinExistence type="inferred from homology"/>
<evidence type="ECO:0008006" key="8">
    <source>
        <dbReference type="Google" id="ProtNLM"/>
    </source>
</evidence>
<dbReference type="InterPro" id="IPR015422">
    <property type="entry name" value="PyrdxlP-dep_Trfase_small"/>
</dbReference>
<dbReference type="EMBL" id="MHMA01000029">
    <property type="protein sequence ID" value="OGZ20005.1"/>
    <property type="molecule type" value="Genomic_DNA"/>
</dbReference>
<dbReference type="Gene3D" id="3.40.640.10">
    <property type="entry name" value="Type I PLP-dependent aspartate aminotransferase-like (Major domain)"/>
    <property type="match status" value="1"/>
</dbReference>
<dbReference type="CDD" id="cd00616">
    <property type="entry name" value="AHBA_syn"/>
    <property type="match status" value="1"/>
</dbReference>